<dbReference type="Pfam" id="PF13699">
    <property type="entry name" value="eCIS_core"/>
    <property type="match status" value="1"/>
</dbReference>
<dbReference type="AlphaFoldDB" id="L0GYK2"/>
<accession>L0GYK2</accession>
<dbReference type="EMBL" id="CP003051">
    <property type="protein sequence ID" value="AGA90902.1"/>
    <property type="molecule type" value="Genomic_DNA"/>
</dbReference>
<dbReference type="Proteomes" id="UP000010816">
    <property type="component" value="Chromosome"/>
</dbReference>
<gene>
    <name evidence="3" type="ORF">Thimo_2153</name>
</gene>
<dbReference type="STRING" id="765912.Thimo_2153"/>
<feature type="domain" description="eCIS core" evidence="2">
    <location>
        <begin position="55"/>
        <end position="129"/>
    </location>
</feature>
<evidence type="ECO:0000259" key="2">
    <source>
        <dbReference type="Pfam" id="PF13699"/>
    </source>
</evidence>
<evidence type="ECO:0000256" key="1">
    <source>
        <dbReference type="SAM" id="MobiDB-lite"/>
    </source>
</evidence>
<dbReference type="OrthoDB" id="5797410at2"/>
<dbReference type="KEGG" id="tmb:Thimo_2153"/>
<dbReference type="InterPro" id="IPR025295">
    <property type="entry name" value="eCIS_core_dom"/>
</dbReference>
<protein>
    <recommendedName>
        <fullName evidence="2">eCIS core domain-containing protein</fullName>
    </recommendedName>
</protein>
<dbReference type="eggNOG" id="COG3409">
    <property type="taxonomic scope" value="Bacteria"/>
</dbReference>
<dbReference type="RefSeq" id="WP_015281041.1">
    <property type="nucleotide sequence ID" value="NC_019940.1"/>
</dbReference>
<evidence type="ECO:0000313" key="4">
    <source>
        <dbReference type="Proteomes" id="UP000010816"/>
    </source>
</evidence>
<organism evidence="3 4">
    <name type="scientific">Thioflavicoccus mobilis 8321</name>
    <dbReference type="NCBI Taxonomy" id="765912"/>
    <lineage>
        <taxon>Bacteria</taxon>
        <taxon>Pseudomonadati</taxon>
        <taxon>Pseudomonadota</taxon>
        <taxon>Gammaproteobacteria</taxon>
        <taxon>Chromatiales</taxon>
        <taxon>Chromatiaceae</taxon>
        <taxon>Thioflavicoccus</taxon>
    </lineage>
</organism>
<name>L0GYK2_9GAMM</name>
<keyword evidence="4" id="KW-1185">Reference proteome</keyword>
<reference evidence="3 4" key="1">
    <citation type="submission" date="2011-09" db="EMBL/GenBank/DDBJ databases">
        <title>Complete sequence of chromosome of Thioflavicoccus mobilis 8321.</title>
        <authorList>
            <consortium name="US DOE Joint Genome Institute"/>
            <person name="Lucas S."/>
            <person name="Han J."/>
            <person name="Lapidus A."/>
            <person name="Cheng J.-F."/>
            <person name="Goodwin L."/>
            <person name="Pitluck S."/>
            <person name="Peters L."/>
            <person name="Ovchinnikova G."/>
            <person name="Lu M."/>
            <person name="Detter J.C."/>
            <person name="Han C."/>
            <person name="Tapia R."/>
            <person name="Land M."/>
            <person name="Hauser L."/>
            <person name="Kyrpides N."/>
            <person name="Ivanova N."/>
            <person name="Pagani I."/>
            <person name="Vogl K."/>
            <person name="Liu Z."/>
            <person name="Imhoff J."/>
            <person name="Thiel V."/>
            <person name="Frigaard N.-U."/>
            <person name="Bryant D."/>
            <person name="Woyke T."/>
        </authorList>
    </citation>
    <scope>NUCLEOTIDE SEQUENCE [LARGE SCALE GENOMIC DNA]</scope>
    <source>
        <strain evidence="3 4">8321</strain>
    </source>
</reference>
<proteinExistence type="predicted"/>
<dbReference type="HOGENOM" id="CLU_451220_0_0_6"/>
<dbReference type="PATRIC" id="fig|765912.4.peg.2110"/>
<feature type="region of interest" description="Disordered" evidence="1">
    <location>
        <begin position="461"/>
        <end position="494"/>
    </location>
</feature>
<sequence>MDWREREADAWAEKILPRARLGGGGPPTTTFGSERAVTPDLTAAILEAQGGGQSLDGNLRSFFEPRFGHDFNQVRVHADSHAARAARMLDAQAFTLGQDVFFAEKALAPQTSSGLHLIAHELSHTLQQDLQAGNQIRRQTIGDEDLFGATIESGRADAMRMDFEYKLGDLAVTWREEMDARLGLTLEPWAKAALGHLTGSPYMGAEEVAGGRKVWRSAYRDEGKYPPTMVCDQLGEVTQQLFRGLEDYRSGLLGHYGYYQKNDSVFGAAVPDGSTIPSDYTDPRCAPGATLFNIGSPGKGKDLESHAFKLLFEGQNYTSLYDNGVPRSGVFFRDAKRAVKDKAKELRPEAKKIEESDPYIGTQEKHDLIQELVQVMEQNFYPDKWITHEYTVLAKVPPADGDGGKLLFLDTFGNEREGGPMLSGTTQPHWSSLKKVQGKGNVCWGFVDVLPHRRFDIEAPADADTETEHSEDMDLTAQEASQKDQQDDTEGTSLKMPTDQVVMNIIGAHDVYSFEVQLPSGMPQPPAVAFEYALEKLTSIRDFKIWLEFNGSAKGRDRLLRELWLESQGEAVWHRPLWMTEKSFRKSLKKEKKARERFFGENFQR</sequence>
<evidence type="ECO:0000313" key="3">
    <source>
        <dbReference type="EMBL" id="AGA90902.1"/>
    </source>
</evidence>